<dbReference type="RefSeq" id="WP_054401099.1">
    <property type="nucleotide sequence ID" value="NZ_LIUT01000001.1"/>
</dbReference>
<dbReference type="FunFam" id="3.40.50.300:FF:000224">
    <property type="entry name" value="Energy-coupling factor transporter ATP-binding protein EcfA"/>
    <property type="match status" value="1"/>
</dbReference>
<comment type="caution">
    <text evidence="10">The sequence shown here is derived from an EMBL/GenBank/DDBJ whole genome shotgun (WGS) entry which is preliminary data.</text>
</comment>
<dbReference type="OrthoDB" id="9784332at2"/>
<keyword evidence="8" id="KW-0472">Membrane</keyword>
<proteinExistence type="inferred from homology"/>
<dbReference type="PROSITE" id="PS50893">
    <property type="entry name" value="ABC_TRANSPORTER_2"/>
    <property type="match status" value="1"/>
</dbReference>
<dbReference type="InterPro" id="IPR003593">
    <property type="entry name" value="AAA+_ATPase"/>
</dbReference>
<dbReference type="InterPro" id="IPR015856">
    <property type="entry name" value="ABC_transpr_CbiO/EcfA_su"/>
</dbReference>
<reference evidence="11" key="1">
    <citation type="submission" date="2015-08" db="EMBL/GenBank/DDBJ databases">
        <title>Genome sequencing project for genomic taxonomy and phylogenomics of Bacillus-like bacteria.</title>
        <authorList>
            <person name="Liu B."/>
            <person name="Wang J."/>
            <person name="Zhu Y."/>
            <person name="Liu G."/>
            <person name="Chen Q."/>
            <person name="Chen Z."/>
            <person name="Lan J."/>
            <person name="Che J."/>
            <person name="Ge C."/>
            <person name="Shi H."/>
            <person name="Pan Z."/>
            <person name="Liu X."/>
        </authorList>
    </citation>
    <scope>NUCLEOTIDE SEQUENCE [LARGE SCALE GENOMIC DNA]</scope>
    <source>
        <strain evidence="11">FJAT-22460</strain>
    </source>
</reference>
<sequence>MTSTLIQVNHFSYRYNQETEVALKNVHFEVASGEFVAIIGANGSGKSTLCNALVGLIPNYFVGFSEGSIIVDEKDTAAVSVGELSQTIGLVFQNPFNQLSYTADTVAEELAFGLGNRGVPREQMFSKIKEIAELIQIDELLDKNPLELSGGQVQRVALASAIILEPKILVLDECTTQLDPIGSRQIMNIIKKLNENGITIVMVDHDMERVAKLADKVYVIQHGTIVLGGTPEEVFCSPHLAEFSVNPPDYYEITKKFIKPGYSERDFALTESQAISLLQEVILYEDRNQKPQA</sequence>
<evidence type="ECO:0000256" key="5">
    <source>
        <dbReference type="ARBA" id="ARBA00022741"/>
    </source>
</evidence>
<accession>A0A0M1P196</accession>
<dbReference type="AlphaFoldDB" id="A0A0M1P196"/>
<keyword evidence="5" id="KW-0547">Nucleotide-binding</keyword>
<evidence type="ECO:0000256" key="3">
    <source>
        <dbReference type="ARBA" id="ARBA00022448"/>
    </source>
</evidence>
<dbReference type="GO" id="GO:0005524">
    <property type="term" value="F:ATP binding"/>
    <property type="evidence" value="ECO:0007669"/>
    <property type="project" value="UniProtKB-KW"/>
</dbReference>
<dbReference type="GO" id="GO:0042626">
    <property type="term" value="F:ATPase-coupled transmembrane transporter activity"/>
    <property type="evidence" value="ECO:0007669"/>
    <property type="project" value="TreeGrafter"/>
</dbReference>
<dbReference type="InterPro" id="IPR027417">
    <property type="entry name" value="P-loop_NTPase"/>
</dbReference>
<dbReference type="PANTHER" id="PTHR43553:SF27">
    <property type="entry name" value="ENERGY-COUPLING FACTOR TRANSPORTER ATP-BINDING PROTEIN ECFA2"/>
    <property type="match status" value="1"/>
</dbReference>
<evidence type="ECO:0000313" key="10">
    <source>
        <dbReference type="EMBL" id="KOR88045.1"/>
    </source>
</evidence>
<evidence type="ECO:0000256" key="7">
    <source>
        <dbReference type="ARBA" id="ARBA00022967"/>
    </source>
</evidence>
<evidence type="ECO:0000256" key="8">
    <source>
        <dbReference type="ARBA" id="ARBA00023136"/>
    </source>
</evidence>
<keyword evidence="6 10" id="KW-0067">ATP-binding</keyword>
<dbReference type="PANTHER" id="PTHR43553">
    <property type="entry name" value="HEAVY METAL TRANSPORTER"/>
    <property type="match status" value="1"/>
</dbReference>
<evidence type="ECO:0000259" key="9">
    <source>
        <dbReference type="PROSITE" id="PS50893"/>
    </source>
</evidence>
<evidence type="ECO:0000313" key="11">
    <source>
        <dbReference type="Proteomes" id="UP000036932"/>
    </source>
</evidence>
<dbReference type="SUPFAM" id="SSF52540">
    <property type="entry name" value="P-loop containing nucleoside triphosphate hydrolases"/>
    <property type="match status" value="1"/>
</dbReference>
<dbReference type="InterPro" id="IPR003439">
    <property type="entry name" value="ABC_transporter-like_ATP-bd"/>
</dbReference>
<gene>
    <name evidence="10" type="ORF">AM231_02070</name>
</gene>
<feature type="domain" description="ABC transporter" evidence="9">
    <location>
        <begin position="6"/>
        <end position="247"/>
    </location>
</feature>
<organism evidence="10 11">
    <name type="scientific">Paenibacillus solani</name>
    <dbReference type="NCBI Taxonomy" id="1705565"/>
    <lineage>
        <taxon>Bacteria</taxon>
        <taxon>Bacillati</taxon>
        <taxon>Bacillota</taxon>
        <taxon>Bacilli</taxon>
        <taxon>Bacillales</taxon>
        <taxon>Paenibacillaceae</taxon>
        <taxon>Paenibacillus</taxon>
    </lineage>
</organism>
<dbReference type="GO" id="GO:0015087">
    <property type="term" value="F:cobalt ion transmembrane transporter activity"/>
    <property type="evidence" value="ECO:0007669"/>
    <property type="project" value="UniProtKB-ARBA"/>
</dbReference>
<dbReference type="EMBL" id="LIUT01000001">
    <property type="protein sequence ID" value="KOR88045.1"/>
    <property type="molecule type" value="Genomic_DNA"/>
</dbReference>
<evidence type="ECO:0000256" key="1">
    <source>
        <dbReference type="ARBA" id="ARBA00004202"/>
    </source>
</evidence>
<dbReference type="Pfam" id="PF00005">
    <property type="entry name" value="ABC_tran"/>
    <property type="match status" value="1"/>
</dbReference>
<dbReference type="Gene3D" id="3.40.50.300">
    <property type="entry name" value="P-loop containing nucleotide triphosphate hydrolases"/>
    <property type="match status" value="1"/>
</dbReference>
<evidence type="ECO:0000256" key="6">
    <source>
        <dbReference type="ARBA" id="ARBA00022840"/>
    </source>
</evidence>
<evidence type="ECO:0000256" key="2">
    <source>
        <dbReference type="ARBA" id="ARBA00005417"/>
    </source>
</evidence>
<dbReference type="InterPro" id="IPR050095">
    <property type="entry name" value="ECF_ABC_transporter_ATP-bd"/>
</dbReference>
<comment type="subcellular location">
    <subcellularLocation>
        <location evidence="1">Cell membrane</location>
        <topology evidence="1">Peripheral membrane protein</topology>
    </subcellularLocation>
</comment>
<comment type="similarity">
    <text evidence="2">Belongs to the ABC transporter superfamily.</text>
</comment>
<keyword evidence="7" id="KW-1278">Translocase</keyword>
<name>A0A0M1P196_9BACL</name>
<dbReference type="GO" id="GO:0043190">
    <property type="term" value="C:ATP-binding cassette (ABC) transporter complex"/>
    <property type="evidence" value="ECO:0007669"/>
    <property type="project" value="TreeGrafter"/>
</dbReference>
<keyword evidence="11" id="KW-1185">Reference proteome</keyword>
<keyword evidence="4" id="KW-1003">Cell membrane</keyword>
<dbReference type="CDD" id="cd03225">
    <property type="entry name" value="ABC_cobalt_CbiO_domain1"/>
    <property type="match status" value="1"/>
</dbReference>
<protein>
    <submittedName>
        <fullName evidence="10">Cobalt ABC transporter ATP-binding protein</fullName>
    </submittedName>
</protein>
<dbReference type="GO" id="GO:0016887">
    <property type="term" value="F:ATP hydrolysis activity"/>
    <property type="evidence" value="ECO:0007669"/>
    <property type="project" value="InterPro"/>
</dbReference>
<dbReference type="PATRIC" id="fig|1705565.3.peg.2274"/>
<keyword evidence="3" id="KW-0813">Transport</keyword>
<dbReference type="SMART" id="SM00382">
    <property type="entry name" value="AAA"/>
    <property type="match status" value="1"/>
</dbReference>
<evidence type="ECO:0000256" key="4">
    <source>
        <dbReference type="ARBA" id="ARBA00022475"/>
    </source>
</evidence>
<dbReference type="Proteomes" id="UP000036932">
    <property type="component" value="Unassembled WGS sequence"/>
</dbReference>